<sequence>MLRIEKESDGDTTSLRLSGRIQSANIDNIRAQMDDHNVHMLLDLGEVTLVDVEVVRFLRDCEDGGIALVHCPPYVREWILRERAEGAQPQVSDNI</sequence>
<dbReference type="Proteomes" id="UP000535182">
    <property type="component" value="Unassembled WGS sequence"/>
</dbReference>
<dbReference type="Gene3D" id="3.30.750.24">
    <property type="entry name" value="STAS domain"/>
    <property type="match status" value="1"/>
</dbReference>
<protein>
    <recommendedName>
        <fullName evidence="3">STAS domain-containing protein</fullName>
    </recommendedName>
</protein>
<organism evidence="1 2">
    <name type="scientific">Tunturiibacter gelidiferens</name>
    <dbReference type="NCBI Taxonomy" id="3069689"/>
    <lineage>
        <taxon>Bacteria</taxon>
        <taxon>Pseudomonadati</taxon>
        <taxon>Acidobacteriota</taxon>
        <taxon>Terriglobia</taxon>
        <taxon>Terriglobales</taxon>
        <taxon>Acidobacteriaceae</taxon>
        <taxon>Tunturiibacter</taxon>
    </lineage>
</organism>
<dbReference type="EMBL" id="JACHEB010000002">
    <property type="protein sequence ID" value="MBB5327461.1"/>
    <property type="molecule type" value="Genomic_DNA"/>
</dbReference>
<dbReference type="InterPro" id="IPR036513">
    <property type="entry name" value="STAS_dom_sf"/>
</dbReference>
<accession>A0A9X0QBP1</accession>
<dbReference type="SUPFAM" id="SSF52091">
    <property type="entry name" value="SpoIIaa-like"/>
    <property type="match status" value="1"/>
</dbReference>
<evidence type="ECO:0000313" key="1">
    <source>
        <dbReference type="EMBL" id="MBB5327461.1"/>
    </source>
</evidence>
<gene>
    <name evidence="1" type="ORF">HDF14_001066</name>
</gene>
<proteinExistence type="predicted"/>
<dbReference type="AlphaFoldDB" id="A0A9X0QBP1"/>
<keyword evidence="2" id="KW-1185">Reference proteome</keyword>
<comment type="caution">
    <text evidence="1">The sequence shown here is derived from an EMBL/GenBank/DDBJ whole genome shotgun (WGS) entry which is preliminary data.</text>
</comment>
<evidence type="ECO:0000313" key="2">
    <source>
        <dbReference type="Proteomes" id="UP000535182"/>
    </source>
</evidence>
<name>A0A9X0QBP1_9BACT</name>
<dbReference type="RefSeq" id="WP_183974169.1">
    <property type="nucleotide sequence ID" value="NZ_JACHEB010000002.1"/>
</dbReference>
<evidence type="ECO:0008006" key="3">
    <source>
        <dbReference type="Google" id="ProtNLM"/>
    </source>
</evidence>
<reference evidence="1 2" key="1">
    <citation type="submission" date="2020-08" db="EMBL/GenBank/DDBJ databases">
        <title>Genomic Encyclopedia of Type Strains, Phase IV (KMG-V): Genome sequencing to study the core and pangenomes of soil and plant-associated prokaryotes.</title>
        <authorList>
            <person name="Whitman W."/>
        </authorList>
    </citation>
    <scope>NUCLEOTIDE SEQUENCE [LARGE SCALE GENOMIC DNA]</scope>
    <source>
        <strain evidence="1 2">X5P2</strain>
    </source>
</reference>